<feature type="signal peptide" evidence="1">
    <location>
        <begin position="1"/>
        <end position="20"/>
    </location>
</feature>
<protein>
    <submittedName>
        <fullName evidence="2">Uncharacterized protein</fullName>
    </submittedName>
</protein>
<dbReference type="Proteomes" id="UP001346869">
    <property type="component" value="Unassembled WGS sequence"/>
</dbReference>
<reference evidence="2 3" key="2">
    <citation type="journal article" date="2023" name="Mol. Biol. Evol.">
        <title>Genomics of Secondarily Temperate Adaptation in the Only Non-Antarctic Icefish.</title>
        <authorList>
            <person name="Rivera-Colon A.G."/>
            <person name="Rayamajhi N."/>
            <person name="Minhas B.F."/>
            <person name="Madrigal G."/>
            <person name="Bilyk K.T."/>
            <person name="Yoon V."/>
            <person name="Hune M."/>
            <person name="Gregory S."/>
            <person name="Cheng C.H.C."/>
            <person name="Catchen J.M."/>
        </authorList>
    </citation>
    <scope>NUCLEOTIDE SEQUENCE [LARGE SCALE GENOMIC DNA]</scope>
    <source>
        <strain evidence="2">JMC-PN-2008</strain>
    </source>
</reference>
<accession>A0AAN7XR62</accession>
<feature type="chain" id="PRO_5042859948" evidence="1">
    <location>
        <begin position="21"/>
        <end position="155"/>
    </location>
</feature>
<evidence type="ECO:0000256" key="1">
    <source>
        <dbReference type="SAM" id="SignalP"/>
    </source>
</evidence>
<dbReference type="AlphaFoldDB" id="A0AAN7XR62"/>
<comment type="caution">
    <text evidence="2">The sequence shown here is derived from an EMBL/GenBank/DDBJ whole genome shotgun (WGS) entry which is preliminary data.</text>
</comment>
<gene>
    <name evidence="2" type="ORF">PBY51_015604</name>
</gene>
<evidence type="ECO:0000313" key="2">
    <source>
        <dbReference type="EMBL" id="KAK5864355.1"/>
    </source>
</evidence>
<organism evidence="2 3">
    <name type="scientific">Eleginops maclovinus</name>
    <name type="common">Patagonian blennie</name>
    <name type="synonym">Eleginus maclovinus</name>
    <dbReference type="NCBI Taxonomy" id="56733"/>
    <lineage>
        <taxon>Eukaryota</taxon>
        <taxon>Metazoa</taxon>
        <taxon>Chordata</taxon>
        <taxon>Craniata</taxon>
        <taxon>Vertebrata</taxon>
        <taxon>Euteleostomi</taxon>
        <taxon>Actinopterygii</taxon>
        <taxon>Neopterygii</taxon>
        <taxon>Teleostei</taxon>
        <taxon>Neoteleostei</taxon>
        <taxon>Acanthomorphata</taxon>
        <taxon>Eupercaria</taxon>
        <taxon>Perciformes</taxon>
        <taxon>Notothenioidei</taxon>
        <taxon>Eleginopidae</taxon>
        <taxon>Eleginops</taxon>
    </lineage>
</organism>
<evidence type="ECO:0000313" key="3">
    <source>
        <dbReference type="Proteomes" id="UP001346869"/>
    </source>
</evidence>
<keyword evidence="1" id="KW-0732">Signal</keyword>
<dbReference type="EMBL" id="JAUZQC010000010">
    <property type="protein sequence ID" value="KAK5864355.1"/>
    <property type="molecule type" value="Genomic_DNA"/>
</dbReference>
<reference evidence="2 3" key="1">
    <citation type="journal article" date="2023" name="Genes (Basel)">
        <title>Chromosome-Level Genome Assembly and Circadian Gene Repertoire of the Patagonia Blennie Eleginops maclovinus-The Closest Ancestral Proxy of Antarctic Cryonotothenioids.</title>
        <authorList>
            <person name="Cheng C.C."/>
            <person name="Rivera-Colon A.G."/>
            <person name="Minhas B.F."/>
            <person name="Wilson L."/>
            <person name="Rayamajhi N."/>
            <person name="Vargas-Chacoff L."/>
            <person name="Catchen J.M."/>
        </authorList>
    </citation>
    <scope>NUCLEOTIDE SEQUENCE [LARGE SCALE GENOMIC DNA]</scope>
    <source>
        <strain evidence="2">JMC-PN-2008</strain>
    </source>
</reference>
<name>A0AAN7XR62_ELEMC</name>
<keyword evidence="3" id="KW-1185">Reference proteome</keyword>
<sequence>MSSRPFVLLLLLHLWRSALFSRDHMLANGPPGWAVRRWRAPWWIRQLAPAPGLGEVERGRRCRELRDVPRVSFLTGDCQRWVEERKRIERGGGWAGGRRARIIDDPFVCFAAEDFESIATCVALPGLAASAPGEEMSGRMWKMLKKSQRYLCSQG</sequence>
<proteinExistence type="predicted"/>